<comment type="caution">
    <text evidence="1">The sequence shown here is derived from an EMBL/GenBank/DDBJ whole genome shotgun (WGS) entry which is preliminary data.</text>
</comment>
<dbReference type="RefSeq" id="WP_094787599.1">
    <property type="nucleotide sequence ID" value="NZ_NDXW01000001.1"/>
</dbReference>
<reference evidence="1 2" key="1">
    <citation type="submission" date="2017-04" db="EMBL/GenBank/DDBJ databases">
        <title>Draft genome sequence of Zooshikella ganghwensis VG4 isolated from Red Sea sediments.</title>
        <authorList>
            <person name="Rehman Z."/>
            <person name="Alam I."/>
            <person name="Kamau A."/>
            <person name="Bajic V."/>
            <person name="Leiknes T."/>
        </authorList>
    </citation>
    <scope>NUCLEOTIDE SEQUENCE [LARGE SCALE GENOMIC DNA]</scope>
    <source>
        <strain evidence="1 2">VG4</strain>
    </source>
</reference>
<accession>A0A4P9VNH2</accession>
<dbReference type="AlphaFoldDB" id="A0A4P9VNH2"/>
<dbReference type="EMBL" id="NDXW01000001">
    <property type="protein sequence ID" value="RDH44446.1"/>
    <property type="molecule type" value="Genomic_DNA"/>
</dbReference>
<evidence type="ECO:0000313" key="2">
    <source>
        <dbReference type="Proteomes" id="UP000257039"/>
    </source>
</evidence>
<dbReference type="Proteomes" id="UP000257039">
    <property type="component" value="Unassembled WGS sequence"/>
</dbReference>
<keyword evidence="2" id="KW-1185">Reference proteome</keyword>
<gene>
    <name evidence="1" type="ORF">B9G39_13925</name>
</gene>
<name>A0A4P9VNH2_9GAMM</name>
<evidence type="ECO:0000313" key="1">
    <source>
        <dbReference type="EMBL" id="RDH44446.1"/>
    </source>
</evidence>
<proteinExistence type="predicted"/>
<evidence type="ECO:0008006" key="3">
    <source>
        <dbReference type="Google" id="ProtNLM"/>
    </source>
</evidence>
<protein>
    <recommendedName>
        <fullName evidence="3">WD40 repeat domain-containing protein</fullName>
    </recommendedName>
</protein>
<sequence>MRKINLPRTSERIRGISLPENGFLYVCDYDEVFKVIIGDESEAEILDDDPYEFMDSLPHSLGISGGKPLLEINGNKISYDFKSSNDSVSVNCNIAGVESIIEFSTFSGDWFAASFSPCGKYIVLAEPYDVELYEV</sequence>
<organism evidence="1 2">
    <name type="scientific">Zooshikella ganghwensis</name>
    <dbReference type="NCBI Taxonomy" id="202772"/>
    <lineage>
        <taxon>Bacteria</taxon>
        <taxon>Pseudomonadati</taxon>
        <taxon>Pseudomonadota</taxon>
        <taxon>Gammaproteobacteria</taxon>
        <taxon>Oceanospirillales</taxon>
        <taxon>Zooshikellaceae</taxon>
        <taxon>Zooshikella</taxon>
    </lineage>
</organism>